<feature type="coiled-coil region" evidence="8">
    <location>
        <begin position="157"/>
        <end position="195"/>
    </location>
</feature>
<evidence type="ECO:0000256" key="5">
    <source>
        <dbReference type="ARBA" id="ARBA00023054"/>
    </source>
</evidence>
<name>A0A0T6B5S3_9SCAR</name>
<dbReference type="EMBL" id="LJIG01009620">
    <property type="protein sequence ID" value="KRT82716.1"/>
    <property type="molecule type" value="Genomic_DNA"/>
</dbReference>
<feature type="region of interest" description="Disordered" evidence="9">
    <location>
        <begin position="65"/>
        <end position="87"/>
    </location>
</feature>
<dbReference type="Proteomes" id="UP000051574">
    <property type="component" value="Unassembled WGS sequence"/>
</dbReference>
<dbReference type="InterPro" id="IPR026201">
    <property type="entry name" value="Cep290"/>
</dbReference>
<dbReference type="PANTHER" id="PTHR18879:SF20">
    <property type="entry name" value="CENTROSOMAL PROTEIN OF 290 KDA"/>
    <property type="match status" value="1"/>
</dbReference>
<evidence type="ECO:0000256" key="1">
    <source>
        <dbReference type="ARBA" id="ARBA00004120"/>
    </source>
</evidence>
<comment type="subcellular location">
    <subcellularLocation>
        <location evidence="1">Cytoplasm</location>
        <location evidence="1">Cytoskeleton</location>
        <location evidence="1">Cilium basal body</location>
    </subcellularLocation>
    <subcellularLocation>
        <location evidence="2">Cytoplasm</location>
        <location evidence="2">Cytoskeleton</location>
        <location evidence="2">Microtubule organizing center</location>
        <location evidence="2">Centrosome</location>
    </subcellularLocation>
</comment>
<dbReference type="AlphaFoldDB" id="A0A0T6B5S3"/>
<dbReference type="GO" id="GO:0034451">
    <property type="term" value="C:centriolar satellite"/>
    <property type="evidence" value="ECO:0007669"/>
    <property type="project" value="TreeGrafter"/>
</dbReference>
<evidence type="ECO:0000313" key="10">
    <source>
        <dbReference type="EMBL" id="KRT82716.1"/>
    </source>
</evidence>
<evidence type="ECO:0000256" key="6">
    <source>
        <dbReference type="ARBA" id="ARBA00023212"/>
    </source>
</evidence>
<keyword evidence="4" id="KW-0970">Cilium biogenesis/degradation</keyword>
<dbReference type="GO" id="GO:1905515">
    <property type="term" value="P:non-motile cilium assembly"/>
    <property type="evidence" value="ECO:0007669"/>
    <property type="project" value="TreeGrafter"/>
</dbReference>
<keyword evidence="6" id="KW-0206">Cytoskeleton</keyword>
<evidence type="ECO:0000256" key="8">
    <source>
        <dbReference type="SAM" id="Coils"/>
    </source>
</evidence>
<keyword evidence="11" id="KW-1185">Reference proteome</keyword>
<evidence type="ECO:0000256" key="9">
    <source>
        <dbReference type="SAM" id="MobiDB-lite"/>
    </source>
</evidence>
<protein>
    <submittedName>
        <fullName evidence="10">Uncharacterized protein</fullName>
    </submittedName>
</protein>
<keyword evidence="5 8" id="KW-0175">Coiled coil</keyword>
<keyword evidence="3" id="KW-0963">Cytoplasm</keyword>
<gene>
    <name evidence="10" type="ORF">AMK59_4417</name>
</gene>
<dbReference type="GO" id="GO:0097711">
    <property type="term" value="P:ciliary basal body-plasma membrane docking"/>
    <property type="evidence" value="ECO:0007669"/>
    <property type="project" value="TreeGrafter"/>
</dbReference>
<evidence type="ECO:0000256" key="4">
    <source>
        <dbReference type="ARBA" id="ARBA00022794"/>
    </source>
</evidence>
<evidence type="ECO:0000256" key="7">
    <source>
        <dbReference type="ARBA" id="ARBA00023273"/>
    </source>
</evidence>
<comment type="caution">
    <text evidence="10">The sequence shown here is derived from an EMBL/GenBank/DDBJ whole genome shotgun (WGS) entry which is preliminary data.</text>
</comment>
<dbReference type="OrthoDB" id="6351660at2759"/>
<dbReference type="GO" id="GO:0035869">
    <property type="term" value="C:ciliary transition zone"/>
    <property type="evidence" value="ECO:0007669"/>
    <property type="project" value="TreeGrafter"/>
</dbReference>
<organism evidence="10 11">
    <name type="scientific">Oryctes borbonicus</name>
    <dbReference type="NCBI Taxonomy" id="1629725"/>
    <lineage>
        <taxon>Eukaryota</taxon>
        <taxon>Metazoa</taxon>
        <taxon>Ecdysozoa</taxon>
        <taxon>Arthropoda</taxon>
        <taxon>Hexapoda</taxon>
        <taxon>Insecta</taxon>
        <taxon>Pterygota</taxon>
        <taxon>Neoptera</taxon>
        <taxon>Endopterygota</taxon>
        <taxon>Coleoptera</taxon>
        <taxon>Polyphaga</taxon>
        <taxon>Scarabaeiformia</taxon>
        <taxon>Scarabaeidae</taxon>
        <taxon>Dynastinae</taxon>
        <taxon>Oryctes</taxon>
    </lineage>
</organism>
<evidence type="ECO:0000256" key="3">
    <source>
        <dbReference type="ARBA" id="ARBA00022490"/>
    </source>
</evidence>
<evidence type="ECO:0000313" key="11">
    <source>
        <dbReference type="Proteomes" id="UP000051574"/>
    </source>
</evidence>
<evidence type="ECO:0000256" key="2">
    <source>
        <dbReference type="ARBA" id="ARBA00004300"/>
    </source>
</evidence>
<feature type="compositionally biased region" description="Polar residues" evidence="9">
    <location>
        <begin position="65"/>
        <end position="83"/>
    </location>
</feature>
<keyword evidence="7" id="KW-0966">Cell projection</keyword>
<dbReference type="PANTHER" id="PTHR18879">
    <property type="entry name" value="CENTROSOMAL PROTEIN OF 290 KDA"/>
    <property type="match status" value="1"/>
</dbReference>
<sequence length="446" mass="51432">MLQIERENTEMRSKLGLTYEDVVYVTDTLLKEKKQTKFLHELHKKVTQLEEENLSLHLEIQTSGKTTDTAQISKTKADTSLQTQDKKQTPADAYLVNAETHKAVVEENEALRKGLHEILSSLQTRAVNGLREIRSETLEQLLRALDVKHISGWYHPAMRLQAELHVLQGSNLELREQLKNTRIELEISRKSTDNEPVLQIPSTIDLTSSLINSSLNFDVVSNLHKHLMQVMKENEIITQKNTLLTSHLEKYQLGINTIEQQITLFYKQYSTEKSEWCKGKETFSKTTNEVTEKVEILENKLKDISKYVNKSNDKQAKLKQVSEMSGTIVILNRKLLHFENENTKLVSELKIVKQDLLYAEIAVKKNINNLRLEKNFLTNQLRTLKIEGLNGINVTEHKKLLNDFDNLTLKHRSLLNNLAEICSQNDNEITLMKASIDLLKKEKEEL</sequence>
<reference evidence="10 11" key="1">
    <citation type="submission" date="2015-09" db="EMBL/GenBank/DDBJ databases">
        <title>Draft genome of the scarab beetle Oryctes borbonicus.</title>
        <authorList>
            <person name="Meyer J.M."/>
            <person name="Markov G.V."/>
            <person name="Baskaran P."/>
            <person name="Herrmann M."/>
            <person name="Sommer R.J."/>
            <person name="Roedelsperger C."/>
        </authorList>
    </citation>
    <scope>NUCLEOTIDE SEQUENCE [LARGE SCALE GENOMIC DNA]</scope>
    <source>
        <strain evidence="10">OB123</strain>
        <tissue evidence="10">Whole animal</tissue>
    </source>
</reference>
<dbReference type="GO" id="GO:1905349">
    <property type="term" value="P:ciliary transition zone assembly"/>
    <property type="evidence" value="ECO:0007669"/>
    <property type="project" value="TreeGrafter"/>
</dbReference>
<accession>A0A0T6B5S3</accession>
<proteinExistence type="predicted"/>